<evidence type="ECO:0008006" key="3">
    <source>
        <dbReference type="Google" id="ProtNLM"/>
    </source>
</evidence>
<sequence>MELYLYLNLIKVMLQHLYLHHTAYFFPLFQYYLQLQLPANPPVFVKISDHKTGDSADGNLLVLALSIPSQNSAVKRKFYQLPKSLDSSSKGAFEEAGWTKPGVECIHQHGDPLRSSSPCLMELITSQVGGTHIQVECDSIAIMEIVNKKKTPPYQMLDIIIRENYKSHDKRGSPSCDHCH</sequence>
<dbReference type="EMBL" id="JAQQAF010000003">
    <property type="protein sequence ID" value="KAJ8498892.1"/>
    <property type="molecule type" value="Genomic_DNA"/>
</dbReference>
<protein>
    <recommendedName>
        <fullName evidence="3">RNase H type-1 domain-containing protein</fullName>
    </recommendedName>
</protein>
<dbReference type="Proteomes" id="UP001222027">
    <property type="component" value="Unassembled WGS sequence"/>
</dbReference>
<organism evidence="1 2">
    <name type="scientific">Ensete ventricosum</name>
    <name type="common">Abyssinian banana</name>
    <name type="synonym">Musa ensete</name>
    <dbReference type="NCBI Taxonomy" id="4639"/>
    <lineage>
        <taxon>Eukaryota</taxon>
        <taxon>Viridiplantae</taxon>
        <taxon>Streptophyta</taxon>
        <taxon>Embryophyta</taxon>
        <taxon>Tracheophyta</taxon>
        <taxon>Spermatophyta</taxon>
        <taxon>Magnoliopsida</taxon>
        <taxon>Liliopsida</taxon>
        <taxon>Zingiberales</taxon>
        <taxon>Musaceae</taxon>
        <taxon>Ensete</taxon>
    </lineage>
</organism>
<evidence type="ECO:0000313" key="1">
    <source>
        <dbReference type="EMBL" id="KAJ8498892.1"/>
    </source>
</evidence>
<comment type="caution">
    <text evidence="1">The sequence shown here is derived from an EMBL/GenBank/DDBJ whole genome shotgun (WGS) entry which is preliminary data.</text>
</comment>
<keyword evidence="2" id="KW-1185">Reference proteome</keyword>
<reference evidence="1 2" key="1">
    <citation type="submission" date="2022-12" db="EMBL/GenBank/DDBJ databases">
        <title>Chromosome-scale assembly of the Ensete ventricosum genome.</title>
        <authorList>
            <person name="Dussert Y."/>
            <person name="Stocks J."/>
            <person name="Wendawek A."/>
            <person name="Woldeyes F."/>
            <person name="Nichols R.A."/>
            <person name="Borrell J.S."/>
        </authorList>
    </citation>
    <scope>NUCLEOTIDE SEQUENCE [LARGE SCALE GENOMIC DNA]</scope>
    <source>
        <strain evidence="2">cv. Maze</strain>
        <tissue evidence="1">Seeds</tissue>
    </source>
</reference>
<dbReference type="AlphaFoldDB" id="A0AAV8RDB8"/>
<evidence type="ECO:0000313" key="2">
    <source>
        <dbReference type="Proteomes" id="UP001222027"/>
    </source>
</evidence>
<name>A0AAV8RDB8_ENSVE</name>
<gene>
    <name evidence="1" type="ORF">OPV22_009444</name>
</gene>
<proteinExistence type="predicted"/>
<accession>A0AAV8RDB8</accession>